<keyword evidence="2" id="KW-0489">Methyltransferase</keyword>
<dbReference type="Gene3D" id="3.40.50.150">
    <property type="entry name" value="Vaccinia Virus protein VP39"/>
    <property type="match status" value="1"/>
</dbReference>
<dbReference type="Pfam" id="PF13649">
    <property type="entry name" value="Methyltransf_25"/>
    <property type="match status" value="1"/>
</dbReference>
<keyword evidence="2" id="KW-0808">Transferase</keyword>
<dbReference type="RefSeq" id="WP_193932686.1">
    <property type="nucleotide sequence ID" value="NZ_CAWPMZ010000065.1"/>
</dbReference>
<dbReference type="PANTHER" id="PTHR43591">
    <property type="entry name" value="METHYLTRANSFERASE"/>
    <property type="match status" value="1"/>
</dbReference>
<comment type="caution">
    <text evidence="2">The sequence shown here is derived from an EMBL/GenBank/DDBJ whole genome shotgun (WGS) entry which is preliminary data.</text>
</comment>
<protein>
    <submittedName>
        <fullName evidence="2">Class I SAM-dependent methyltransferase</fullName>
    </submittedName>
</protein>
<gene>
    <name evidence="2" type="ORF">IQ230_14570</name>
</gene>
<dbReference type="EMBL" id="JADEWN010000034">
    <property type="protein sequence ID" value="MBE9191549.1"/>
    <property type="molecule type" value="Genomic_DNA"/>
</dbReference>
<dbReference type="InterPro" id="IPR029063">
    <property type="entry name" value="SAM-dependent_MTases_sf"/>
</dbReference>
<evidence type="ECO:0000313" key="3">
    <source>
        <dbReference type="Proteomes" id="UP000651156"/>
    </source>
</evidence>
<organism evidence="2 3">
    <name type="scientific">Gloeocapsopsis crepidinum LEGE 06123</name>
    <dbReference type="NCBI Taxonomy" id="588587"/>
    <lineage>
        <taxon>Bacteria</taxon>
        <taxon>Bacillati</taxon>
        <taxon>Cyanobacteriota</taxon>
        <taxon>Cyanophyceae</taxon>
        <taxon>Oscillatoriophycideae</taxon>
        <taxon>Chroococcales</taxon>
        <taxon>Chroococcaceae</taxon>
        <taxon>Gloeocapsopsis</taxon>
    </lineage>
</organism>
<keyword evidence="3" id="KW-1185">Reference proteome</keyword>
<dbReference type="PANTHER" id="PTHR43591:SF24">
    <property type="entry name" value="2-METHOXY-6-POLYPRENYL-1,4-BENZOQUINOL METHYLASE, MITOCHONDRIAL"/>
    <property type="match status" value="1"/>
</dbReference>
<evidence type="ECO:0000313" key="2">
    <source>
        <dbReference type="EMBL" id="MBE9191549.1"/>
    </source>
</evidence>
<dbReference type="Proteomes" id="UP000651156">
    <property type="component" value="Unassembled WGS sequence"/>
</dbReference>
<reference evidence="2 3" key="1">
    <citation type="submission" date="2020-10" db="EMBL/GenBank/DDBJ databases">
        <authorList>
            <person name="Castelo-Branco R."/>
            <person name="Eusebio N."/>
            <person name="Adriana R."/>
            <person name="Vieira A."/>
            <person name="Brugerolle De Fraissinette N."/>
            <person name="Rezende De Castro R."/>
            <person name="Schneider M.P."/>
            <person name="Vasconcelos V."/>
            <person name="Leao P.N."/>
        </authorList>
    </citation>
    <scope>NUCLEOTIDE SEQUENCE [LARGE SCALE GENOMIC DNA]</scope>
    <source>
        <strain evidence="2 3">LEGE 06123</strain>
    </source>
</reference>
<feature type="domain" description="Methyltransferase" evidence="1">
    <location>
        <begin position="67"/>
        <end position="159"/>
    </location>
</feature>
<dbReference type="GO" id="GO:0008168">
    <property type="term" value="F:methyltransferase activity"/>
    <property type="evidence" value="ECO:0007669"/>
    <property type="project" value="UniProtKB-KW"/>
</dbReference>
<evidence type="ECO:0000259" key="1">
    <source>
        <dbReference type="Pfam" id="PF13649"/>
    </source>
</evidence>
<proteinExistence type="predicted"/>
<dbReference type="InterPro" id="IPR041698">
    <property type="entry name" value="Methyltransf_25"/>
</dbReference>
<dbReference type="SUPFAM" id="SSF53335">
    <property type="entry name" value="S-adenosyl-L-methionine-dependent methyltransferases"/>
    <property type="match status" value="1"/>
</dbReference>
<accession>A0ABR9UTD6</accession>
<dbReference type="GO" id="GO:0032259">
    <property type="term" value="P:methylation"/>
    <property type="evidence" value="ECO:0007669"/>
    <property type="project" value="UniProtKB-KW"/>
</dbReference>
<dbReference type="CDD" id="cd02440">
    <property type="entry name" value="AdoMet_MTases"/>
    <property type="match status" value="1"/>
</dbReference>
<name>A0ABR9UTD6_9CHRO</name>
<sequence>MQWVIGWWQISIQRVCPTNDQLRQMYNKAAPRWHAYLQLFGYHRAYVKLFRSLQKSGMLTLSDRSSVCDCGIGTGALSLALAQTVDHLKIVGVDISPEMLAKAHQLLNQAGVNHQVYQGNVRLLPFHDNTYDLVMSAHMLEHLPNPDRGLLEMVRVLRPKAPLIVVVTLPGLLGSLIQLQWGNACLTPEILVEMMTKAGLTDIHCYSLTNGFPRWSSIACLGFKQ</sequence>